<dbReference type="PANTHER" id="PTHR13696">
    <property type="entry name" value="P-LOOP CONTAINING NUCLEOSIDE TRIPHOSPHATE HYDROLASE"/>
    <property type="match status" value="1"/>
</dbReference>
<dbReference type="Pfam" id="PF13614">
    <property type="entry name" value="AAA_31"/>
    <property type="match status" value="1"/>
</dbReference>
<dbReference type="PANTHER" id="PTHR13696:SF99">
    <property type="entry name" value="COBYRINIC ACID AC-DIAMIDE SYNTHASE"/>
    <property type="match status" value="1"/>
</dbReference>
<evidence type="ECO:0000313" key="3">
    <source>
        <dbReference type="Proteomes" id="UP000180235"/>
    </source>
</evidence>
<dbReference type="KEGG" id="glt:GlitD10_2470"/>
<reference evidence="2 3" key="1">
    <citation type="submission" date="2016-10" db="EMBL/GenBank/DDBJ databases">
        <title>Description of Gloeomargarita lithophora gen. nov., sp. nov., a thylakoid-bearing basal-branching cyanobacterium with intracellular carbonates, and proposal for Gloeomargaritales ord. nov.</title>
        <authorList>
            <person name="Moreira D."/>
            <person name="Tavera R."/>
            <person name="Benzerara K."/>
            <person name="Skouri-Panet F."/>
            <person name="Couradeau E."/>
            <person name="Gerard E."/>
            <person name="Loussert C."/>
            <person name="Novelo E."/>
            <person name="Zivanovic Y."/>
            <person name="Lopez-Garcia P."/>
        </authorList>
    </citation>
    <scope>NUCLEOTIDE SEQUENCE [LARGE SCALE GENOMIC DNA]</scope>
    <source>
        <strain evidence="2 3">D10</strain>
    </source>
</reference>
<dbReference type="InterPro" id="IPR027417">
    <property type="entry name" value="P-loop_NTPase"/>
</dbReference>
<accession>A0A1J0AFT9</accession>
<dbReference type="OrthoDB" id="477717at2"/>
<organism evidence="2 3">
    <name type="scientific">Gloeomargarita lithophora Alchichica-D10</name>
    <dbReference type="NCBI Taxonomy" id="1188229"/>
    <lineage>
        <taxon>Bacteria</taxon>
        <taxon>Bacillati</taxon>
        <taxon>Cyanobacteriota</taxon>
        <taxon>Cyanophyceae</taxon>
        <taxon>Gloeomargaritales</taxon>
        <taxon>Gloeomargaritaceae</taxon>
        <taxon>Gloeomargarita</taxon>
    </lineage>
</organism>
<feature type="domain" description="AAA" evidence="1">
    <location>
        <begin position="5"/>
        <end position="203"/>
    </location>
</feature>
<dbReference type="EMBL" id="CP017675">
    <property type="protein sequence ID" value="APB34806.1"/>
    <property type="molecule type" value="Genomic_DNA"/>
</dbReference>
<dbReference type="STRING" id="1188229.GlitD10_2470"/>
<protein>
    <submittedName>
        <fullName evidence="2">Cobyrinic acid a,c-diamide synthase</fullName>
    </submittedName>
</protein>
<evidence type="ECO:0000259" key="1">
    <source>
        <dbReference type="Pfam" id="PF13614"/>
    </source>
</evidence>
<dbReference type="InterPro" id="IPR025669">
    <property type="entry name" value="AAA_dom"/>
</dbReference>
<proteinExistence type="predicted"/>
<evidence type="ECO:0000313" key="2">
    <source>
        <dbReference type="EMBL" id="APB34806.1"/>
    </source>
</evidence>
<gene>
    <name evidence="2" type="ORF">GlitD10_2470</name>
</gene>
<dbReference type="RefSeq" id="WP_071455193.1">
    <property type="nucleotide sequence ID" value="NZ_CP017675.1"/>
</dbReference>
<name>A0A1J0AFT9_9CYAN</name>
<dbReference type="AlphaFoldDB" id="A0A1J0AFT9"/>
<sequence length="344" mass="38466">MTAPIIAFFNNKGGVGKTSLVYHLAWMYFDLGLKVIAADLDPQANLTAAFLNEDRLEEVWEGSNTHSYNTIFQCVRPLLSGIGDIATPNSEKIEDGLSLLIGDLQLSGFEDELSSQWSDCLDRKERAFRVISAFWRVLSQAASSASADVVLVDLGPNLGAINRAALIASDYIVVPLSPDIFSLQGLKNLGPTVRRWREEWQERILKNPVSNLALPTGKMQPVGYVILQHGVRFDRPVKAFQKWIERIPDIYNTQVIQEPNEIILTPSSDPNRLALLKHYQSLMPMAQESHKPIFHLKPADGAIGSHIDAVKLVYWDFKDLAQKIADRTELLLPDSQPTLEPELK</sequence>
<dbReference type="SUPFAM" id="SSF52540">
    <property type="entry name" value="P-loop containing nucleoside triphosphate hydrolases"/>
    <property type="match status" value="1"/>
</dbReference>
<dbReference type="InterPro" id="IPR050678">
    <property type="entry name" value="DNA_Partitioning_ATPase"/>
</dbReference>
<keyword evidence="3" id="KW-1185">Reference proteome</keyword>
<dbReference type="Gene3D" id="3.40.50.300">
    <property type="entry name" value="P-loop containing nucleotide triphosphate hydrolases"/>
    <property type="match status" value="1"/>
</dbReference>
<dbReference type="Proteomes" id="UP000180235">
    <property type="component" value="Chromosome"/>
</dbReference>
<dbReference type="CDD" id="cd02042">
    <property type="entry name" value="ParAB_family"/>
    <property type="match status" value="1"/>
</dbReference>